<evidence type="ECO:0000256" key="1">
    <source>
        <dbReference type="SAM" id="Phobius"/>
    </source>
</evidence>
<keyword evidence="1" id="KW-1133">Transmembrane helix</keyword>
<dbReference type="Proteomes" id="UP000231693">
    <property type="component" value="Unassembled WGS sequence"/>
</dbReference>
<name>A0A2M9D150_9CELL</name>
<dbReference type="EMBL" id="PGFE01000001">
    <property type="protein sequence ID" value="PJJ77934.1"/>
    <property type="molecule type" value="Genomic_DNA"/>
</dbReference>
<keyword evidence="1" id="KW-0812">Transmembrane</keyword>
<protein>
    <submittedName>
        <fullName evidence="2">Putative membrane protein</fullName>
    </submittedName>
</protein>
<comment type="caution">
    <text evidence="2">The sequence shown here is derived from an EMBL/GenBank/DDBJ whole genome shotgun (WGS) entry which is preliminary data.</text>
</comment>
<dbReference type="AlphaFoldDB" id="A0A2M9D150"/>
<gene>
    <name evidence="2" type="ORF">CLV28_1161</name>
</gene>
<dbReference type="Pfam" id="PF06897">
    <property type="entry name" value="DUF1269"/>
    <property type="match status" value="1"/>
</dbReference>
<dbReference type="OrthoDB" id="5244321at2"/>
<reference evidence="2 3" key="1">
    <citation type="submission" date="2017-11" db="EMBL/GenBank/DDBJ databases">
        <title>Genomic Encyclopedia of Archaeal and Bacterial Type Strains, Phase II (KMG-II): From Individual Species to Whole Genera.</title>
        <authorList>
            <person name="Goeker M."/>
        </authorList>
    </citation>
    <scope>NUCLEOTIDE SEQUENCE [LARGE SCALE GENOMIC DNA]</scope>
    <source>
        <strain evidence="2 3">DSM 25478</strain>
    </source>
</reference>
<keyword evidence="3" id="KW-1185">Reference proteome</keyword>
<sequence>MARFTVWKFDDPEGADVAAGILKRAASEGLVTVVDHVVVSWPEGDGRPSTHHSHDDTVRGTGWGAFWGMLLGALFFLPLVGAAAGAAVGGISKALNGMGITDDQLDAVREQVTPGTSALFLINEVGDPDLLGERFHGVRATLVATNLTDAERDLLLQTFGGGPVR</sequence>
<keyword evidence="1" id="KW-0472">Membrane</keyword>
<accession>A0A2M9D150</accession>
<evidence type="ECO:0000313" key="3">
    <source>
        <dbReference type="Proteomes" id="UP000231693"/>
    </source>
</evidence>
<dbReference type="RefSeq" id="WP_100422225.1">
    <property type="nucleotide sequence ID" value="NZ_BOOX01000010.1"/>
</dbReference>
<dbReference type="InterPro" id="IPR009200">
    <property type="entry name" value="DUF1269_membrane"/>
</dbReference>
<evidence type="ECO:0000313" key="2">
    <source>
        <dbReference type="EMBL" id="PJJ77934.1"/>
    </source>
</evidence>
<proteinExistence type="predicted"/>
<organism evidence="2 3">
    <name type="scientific">Sediminihabitans luteus</name>
    <dbReference type="NCBI Taxonomy" id="1138585"/>
    <lineage>
        <taxon>Bacteria</taxon>
        <taxon>Bacillati</taxon>
        <taxon>Actinomycetota</taxon>
        <taxon>Actinomycetes</taxon>
        <taxon>Micrococcales</taxon>
        <taxon>Cellulomonadaceae</taxon>
        <taxon>Sediminihabitans</taxon>
    </lineage>
</organism>
<feature type="transmembrane region" description="Helical" evidence="1">
    <location>
        <begin position="65"/>
        <end position="88"/>
    </location>
</feature>